<dbReference type="InterPro" id="IPR016161">
    <property type="entry name" value="Ald_DH/histidinol_DH"/>
</dbReference>
<dbReference type="PANTHER" id="PTHR11699">
    <property type="entry name" value="ALDEHYDE DEHYDROGENASE-RELATED"/>
    <property type="match status" value="1"/>
</dbReference>
<keyword evidence="2" id="KW-0560">Oxidoreductase</keyword>
<organism evidence="4 5">
    <name type="scientific">Acinetobacter baumannii</name>
    <dbReference type="NCBI Taxonomy" id="470"/>
    <lineage>
        <taxon>Bacteria</taxon>
        <taxon>Pseudomonadati</taxon>
        <taxon>Pseudomonadota</taxon>
        <taxon>Gammaproteobacteria</taxon>
        <taxon>Moraxellales</taxon>
        <taxon>Moraxellaceae</taxon>
        <taxon>Acinetobacter</taxon>
        <taxon>Acinetobacter calcoaceticus/baumannii complex</taxon>
    </lineage>
</organism>
<dbReference type="AlphaFoldDB" id="A0A3R9TQK3"/>
<evidence type="ECO:0000256" key="2">
    <source>
        <dbReference type="ARBA" id="ARBA00023002"/>
    </source>
</evidence>
<dbReference type="SUPFAM" id="SSF53720">
    <property type="entry name" value="ALDH-like"/>
    <property type="match status" value="1"/>
</dbReference>
<reference evidence="4 5" key="1">
    <citation type="submission" date="2018-10" db="EMBL/GenBank/DDBJ databases">
        <title>GWAS and RNA-Seq identify cryptic mechanisms of antimicrobial resistance in Acinetobacter baumannii.</title>
        <authorList>
            <person name="Sahl J.W."/>
        </authorList>
    </citation>
    <scope>NUCLEOTIDE SEQUENCE [LARGE SCALE GENOMIC DNA]</scope>
    <source>
        <strain evidence="4 5">TG28175</strain>
    </source>
</reference>
<evidence type="ECO:0000259" key="3">
    <source>
        <dbReference type="Pfam" id="PF00171"/>
    </source>
</evidence>
<dbReference type="Proteomes" id="UP000280073">
    <property type="component" value="Unassembled WGS sequence"/>
</dbReference>
<dbReference type="InterPro" id="IPR016162">
    <property type="entry name" value="Ald_DH_N"/>
</dbReference>
<dbReference type="EMBL" id="RFDI01000734">
    <property type="protein sequence ID" value="RSR53925.1"/>
    <property type="molecule type" value="Genomic_DNA"/>
</dbReference>
<evidence type="ECO:0000256" key="1">
    <source>
        <dbReference type="ARBA" id="ARBA00022503"/>
    </source>
</evidence>
<protein>
    <submittedName>
        <fullName evidence="4">Aldehyde dehydrogenase family protein</fullName>
    </submittedName>
</protein>
<dbReference type="FunFam" id="3.40.605.10:FF:000010">
    <property type="entry name" value="N-succinylglutamate 5-semialdehyde dehydrogenase"/>
    <property type="match status" value="1"/>
</dbReference>
<dbReference type="InterPro" id="IPR015590">
    <property type="entry name" value="Aldehyde_DH_dom"/>
</dbReference>
<dbReference type="Gene3D" id="3.40.605.10">
    <property type="entry name" value="Aldehyde Dehydrogenase, Chain A, domain 1"/>
    <property type="match status" value="1"/>
</dbReference>
<dbReference type="GO" id="GO:0006525">
    <property type="term" value="P:arginine metabolic process"/>
    <property type="evidence" value="ECO:0007669"/>
    <property type="project" value="UniProtKB-KW"/>
</dbReference>
<dbReference type="Pfam" id="PF00171">
    <property type="entry name" value="Aldedh"/>
    <property type="match status" value="1"/>
</dbReference>
<gene>
    <name evidence="4" type="ORF">EA686_13760</name>
</gene>
<feature type="domain" description="Aldehyde dehydrogenase" evidence="3">
    <location>
        <begin position="11"/>
        <end position="189"/>
    </location>
</feature>
<feature type="non-terminal residue" evidence="4">
    <location>
        <position position="189"/>
    </location>
</feature>
<evidence type="ECO:0000313" key="5">
    <source>
        <dbReference type="Proteomes" id="UP000280073"/>
    </source>
</evidence>
<keyword evidence="1" id="KW-0056">Arginine metabolism</keyword>
<comment type="caution">
    <text evidence="4">The sequence shown here is derived from an EMBL/GenBank/DDBJ whole genome shotgun (WGS) entry which is preliminary data.</text>
</comment>
<accession>A0A3R9TQK3</accession>
<sequence length="189" mass="20729">MSNSLFINGVWLQGSGTTFVKTNPVDNQTVWSGVEATASDVEKACQAARTAFPAWARLPFAERVTIVEKFAALLEENKKHLAEVISQETSKPFWETLTEVQSMIGKVAISIRAYHQRTGESSTEMADGVASLRHRPHGVLAVFGPYNFPGHLPNGHIVPALLAGNTVVFKPSELTPWTAEETVKLWQQA</sequence>
<dbReference type="GO" id="GO:0016491">
    <property type="term" value="F:oxidoreductase activity"/>
    <property type="evidence" value="ECO:0007669"/>
    <property type="project" value="UniProtKB-KW"/>
</dbReference>
<name>A0A3R9TQK3_ACIBA</name>
<evidence type="ECO:0000313" key="4">
    <source>
        <dbReference type="EMBL" id="RSR53925.1"/>
    </source>
</evidence>
<proteinExistence type="predicted"/>